<dbReference type="InterPro" id="IPR005358">
    <property type="entry name" value="Puta_zinc/iron-chelating_dom"/>
</dbReference>
<accession>A0AAJ1IDK2</accession>
<dbReference type="AlphaFoldDB" id="A0AAJ1IDK2"/>
<evidence type="ECO:0000313" key="1">
    <source>
        <dbReference type="EMBL" id="MDC7225852.1"/>
    </source>
</evidence>
<organism evidence="1 2">
    <name type="scientific">Candidatus Thalassospirochaeta sargassi</name>
    <dbReference type="NCBI Taxonomy" id="3119039"/>
    <lineage>
        <taxon>Bacteria</taxon>
        <taxon>Pseudomonadati</taxon>
        <taxon>Spirochaetota</taxon>
        <taxon>Spirochaetia</taxon>
        <taxon>Spirochaetales</taxon>
        <taxon>Spirochaetaceae</taxon>
        <taxon>Candidatus Thalassospirochaeta</taxon>
    </lineage>
</organism>
<evidence type="ECO:0000313" key="2">
    <source>
        <dbReference type="Proteomes" id="UP001221217"/>
    </source>
</evidence>
<reference evidence="1 2" key="1">
    <citation type="submission" date="2022-12" db="EMBL/GenBank/DDBJ databases">
        <title>Metagenome assembled genome from gulf of manar.</title>
        <authorList>
            <person name="Kohli P."/>
            <person name="Pk S."/>
            <person name="Venkata Ramana C."/>
            <person name="Sasikala C."/>
        </authorList>
    </citation>
    <scope>NUCLEOTIDE SEQUENCE [LARGE SCALE GENOMIC DNA]</scope>
    <source>
        <strain evidence="1">JB008</strain>
    </source>
</reference>
<dbReference type="PANTHER" id="PTHR35866">
    <property type="entry name" value="PUTATIVE-RELATED"/>
    <property type="match status" value="1"/>
</dbReference>
<gene>
    <name evidence="1" type="ORF">PQJ61_03705</name>
</gene>
<dbReference type="Proteomes" id="UP001221217">
    <property type="component" value="Unassembled WGS sequence"/>
</dbReference>
<sequence>MSEKKFYENGLQFECQRCSACCRHEPGYVFLSKNDLDALVDETGLSEQDFLLKYCRTVDLGGIKRISLIEKKNYDCIFWTEEGCRVYKARPVQCRTYPFWISYLEEEKDWKDLAKSCPGVGKGPIVSKEEIEKRIAERQDEQMLTV</sequence>
<protein>
    <submittedName>
        <fullName evidence="1">YkgJ family cysteine cluster protein</fullName>
    </submittedName>
</protein>
<proteinExistence type="predicted"/>
<comment type="caution">
    <text evidence="1">The sequence shown here is derived from an EMBL/GenBank/DDBJ whole genome shotgun (WGS) entry which is preliminary data.</text>
</comment>
<name>A0AAJ1IDK2_9SPIO</name>
<dbReference type="Pfam" id="PF03692">
    <property type="entry name" value="CxxCxxCC"/>
    <property type="match status" value="1"/>
</dbReference>
<dbReference type="PANTHER" id="PTHR35866:SF1">
    <property type="entry name" value="YKGJ FAMILY CYSTEINE CLUSTER PROTEIN"/>
    <property type="match status" value="1"/>
</dbReference>
<dbReference type="EMBL" id="JAQQAL010000010">
    <property type="protein sequence ID" value="MDC7225852.1"/>
    <property type="molecule type" value="Genomic_DNA"/>
</dbReference>